<dbReference type="GO" id="GO:0005634">
    <property type="term" value="C:nucleus"/>
    <property type="evidence" value="ECO:0007669"/>
    <property type="project" value="UniProtKB-SubCell"/>
</dbReference>
<dbReference type="Gene3D" id="3.40.1810.10">
    <property type="entry name" value="Transcription factor, MADS-box"/>
    <property type="match status" value="1"/>
</dbReference>
<dbReference type="GO" id="GO:0046983">
    <property type="term" value="F:protein dimerization activity"/>
    <property type="evidence" value="ECO:0007669"/>
    <property type="project" value="InterPro"/>
</dbReference>
<evidence type="ECO:0000256" key="3">
    <source>
        <dbReference type="ARBA" id="ARBA00023125"/>
    </source>
</evidence>
<dbReference type="GO" id="GO:0000978">
    <property type="term" value="F:RNA polymerase II cis-regulatory region sequence-specific DNA binding"/>
    <property type="evidence" value="ECO:0007669"/>
    <property type="project" value="TreeGrafter"/>
</dbReference>
<reference evidence="7" key="1">
    <citation type="submission" date="2023-07" db="EMBL/GenBank/DDBJ databases">
        <title>A chromosome-level genome assembly of Lolium multiflorum.</title>
        <authorList>
            <person name="Chen Y."/>
            <person name="Copetti D."/>
            <person name="Kolliker R."/>
            <person name="Studer B."/>
        </authorList>
    </citation>
    <scope>NUCLEOTIDE SEQUENCE</scope>
    <source>
        <strain evidence="7">02402/16</strain>
        <tissue evidence="7">Leaf</tissue>
    </source>
</reference>
<sequence length="179" mass="19184">MPKKTAGRQRIDTTKLIEDRAQRQVTFSKRRPTLFAYAADLSARFGVDTAVVVFSESGTAIAFGSPSVDAVLRRLKDDGREPLPGDAALDLGDLAARRRELKEAQALAAAEKARMKAVGVKVKLAVADAGRAGWWEADAGALGQAELPEFERALRKLRDAVRCLVDKKSAPLSAADAPA</sequence>
<organism evidence="7 8">
    <name type="scientific">Lolium multiflorum</name>
    <name type="common">Italian ryegrass</name>
    <name type="synonym">Lolium perenne subsp. multiflorum</name>
    <dbReference type="NCBI Taxonomy" id="4521"/>
    <lineage>
        <taxon>Eukaryota</taxon>
        <taxon>Viridiplantae</taxon>
        <taxon>Streptophyta</taxon>
        <taxon>Embryophyta</taxon>
        <taxon>Tracheophyta</taxon>
        <taxon>Spermatophyta</taxon>
        <taxon>Magnoliopsida</taxon>
        <taxon>Liliopsida</taxon>
        <taxon>Poales</taxon>
        <taxon>Poaceae</taxon>
        <taxon>BOP clade</taxon>
        <taxon>Pooideae</taxon>
        <taxon>Poodae</taxon>
        <taxon>Poeae</taxon>
        <taxon>Poeae Chloroplast Group 2 (Poeae type)</taxon>
        <taxon>Loliodinae</taxon>
        <taxon>Loliinae</taxon>
        <taxon>Lolium</taxon>
    </lineage>
</organism>
<keyword evidence="4" id="KW-0804">Transcription</keyword>
<dbReference type="InterPro" id="IPR036879">
    <property type="entry name" value="TF_MADSbox_sf"/>
</dbReference>
<feature type="domain" description="MADS-box" evidence="6">
    <location>
        <begin position="15"/>
        <end position="67"/>
    </location>
</feature>
<evidence type="ECO:0000256" key="2">
    <source>
        <dbReference type="ARBA" id="ARBA00023015"/>
    </source>
</evidence>
<dbReference type="PRINTS" id="PR00404">
    <property type="entry name" value="MADSDOMAIN"/>
</dbReference>
<comment type="caution">
    <text evidence="7">The sequence shown here is derived from an EMBL/GenBank/DDBJ whole genome shotgun (WGS) entry which is preliminary data.</text>
</comment>
<accession>A0AAD8TUL9</accession>
<dbReference type="Pfam" id="PF00319">
    <property type="entry name" value="SRF-TF"/>
    <property type="match status" value="1"/>
</dbReference>
<dbReference type="InterPro" id="IPR002100">
    <property type="entry name" value="TF_MADSbox"/>
</dbReference>
<evidence type="ECO:0000256" key="4">
    <source>
        <dbReference type="ARBA" id="ARBA00023163"/>
    </source>
</evidence>
<dbReference type="PANTHER" id="PTHR11945">
    <property type="entry name" value="MADS BOX PROTEIN"/>
    <property type="match status" value="1"/>
</dbReference>
<keyword evidence="2" id="KW-0805">Transcription regulation</keyword>
<keyword evidence="8" id="KW-1185">Reference proteome</keyword>
<evidence type="ECO:0000259" key="6">
    <source>
        <dbReference type="PROSITE" id="PS50066"/>
    </source>
</evidence>
<comment type="subcellular location">
    <subcellularLocation>
        <location evidence="1">Nucleus</location>
    </subcellularLocation>
</comment>
<name>A0AAD8TUL9_LOLMU</name>
<keyword evidence="5" id="KW-0539">Nucleus</keyword>
<dbReference type="SUPFAM" id="SSF55455">
    <property type="entry name" value="SRF-like"/>
    <property type="match status" value="1"/>
</dbReference>
<evidence type="ECO:0000313" key="8">
    <source>
        <dbReference type="Proteomes" id="UP001231189"/>
    </source>
</evidence>
<gene>
    <name evidence="7" type="ORF">QYE76_009112</name>
</gene>
<keyword evidence="3" id="KW-0238">DNA-binding</keyword>
<dbReference type="EMBL" id="JAUUTY010000001">
    <property type="protein sequence ID" value="KAK1692415.1"/>
    <property type="molecule type" value="Genomic_DNA"/>
</dbReference>
<evidence type="ECO:0000256" key="5">
    <source>
        <dbReference type="ARBA" id="ARBA00023242"/>
    </source>
</evidence>
<dbReference type="PANTHER" id="PTHR11945:SF388">
    <property type="entry name" value="OS08G0531900 PROTEIN"/>
    <property type="match status" value="1"/>
</dbReference>
<dbReference type="GO" id="GO:0000981">
    <property type="term" value="F:DNA-binding transcription factor activity, RNA polymerase II-specific"/>
    <property type="evidence" value="ECO:0007669"/>
    <property type="project" value="TreeGrafter"/>
</dbReference>
<dbReference type="SMART" id="SM00432">
    <property type="entry name" value="MADS"/>
    <property type="match status" value="1"/>
</dbReference>
<evidence type="ECO:0000256" key="1">
    <source>
        <dbReference type="ARBA" id="ARBA00004123"/>
    </source>
</evidence>
<evidence type="ECO:0000313" key="7">
    <source>
        <dbReference type="EMBL" id="KAK1692415.1"/>
    </source>
</evidence>
<protein>
    <recommendedName>
        <fullName evidence="6">MADS-box domain-containing protein</fullName>
    </recommendedName>
</protein>
<proteinExistence type="predicted"/>
<dbReference type="AlphaFoldDB" id="A0AAD8TUL9"/>
<dbReference type="Proteomes" id="UP001231189">
    <property type="component" value="Unassembled WGS sequence"/>
</dbReference>
<dbReference type="PROSITE" id="PS50066">
    <property type="entry name" value="MADS_BOX_2"/>
    <property type="match status" value="1"/>
</dbReference>